<keyword evidence="1" id="KW-0802">TPR repeat</keyword>
<dbReference type="InterPro" id="IPR029787">
    <property type="entry name" value="Nucleotide_cyclase"/>
</dbReference>
<organism evidence="3 4">
    <name type="scientific">Thermohalobaculum xanthum</name>
    <dbReference type="NCBI Taxonomy" id="2753746"/>
    <lineage>
        <taxon>Bacteria</taxon>
        <taxon>Pseudomonadati</taxon>
        <taxon>Pseudomonadota</taxon>
        <taxon>Alphaproteobacteria</taxon>
        <taxon>Rhodobacterales</taxon>
        <taxon>Paracoccaceae</taxon>
        <taxon>Thermohalobaculum</taxon>
    </lineage>
</organism>
<sequence length="578" mass="63575">MASRLAAILAADVVGFSTLMKDDELGTLAALSTLRAKVVDPAIAERGGRVVKLMGDGALIEFSSISKAVEAALAIQEQLGGARETMRLRIGINLGDVILDGDDIYGTGVNMAVRLEELAEPGGICVSSVVRDSLSSCLREQFRDAGEQTLKGLGPMRVWRWPCADTLSMTGASAPDAEKPSIAVLPFVNVSNDREQEYLADGITEDLITALGRCRWLFVIARSSAFSYKGQTRSAPEICSELGVRYLLEGSVRRSGDRVRITASLCDGRNGARLWGERYDRDLHDVFDLQDEITSVIAGTIEPELETIDRLARVHAQRRDITAWDSYQRGLWHLYRFTADDLQQAAAHFEDAIARDGDFSQAHARLAYVAIQLGWYGPREERAARAAEAVRRATMAVQLDGRDPSARLSLGRGLALSGQMEAGIEELRRAVALDPSFAQAHFALAQALTGIDAHQEALHGIETAIRLSPRDPHMWTFLHIRAIAHYIADDLNHAEADEQAALREPNVTFYPYTLLVAIYGRAGKKLEAQRAITQLDRLRPDFTCAEAVDEWYFGDHAMMTPRFLEQFAADLRKAGLPG</sequence>
<evidence type="ECO:0000313" key="4">
    <source>
        <dbReference type="Proteomes" id="UP000655420"/>
    </source>
</evidence>
<dbReference type="GO" id="GO:0035556">
    <property type="term" value="P:intracellular signal transduction"/>
    <property type="evidence" value="ECO:0007669"/>
    <property type="project" value="InterPro"/>
</dbReference>
<feature type="repeat" description="TPR" evidence="1">
    <location>
        <begin position="438"/>
        <end position="471"/>
    </location>
</feature>
<dbReference type="GO" id="GO:0004016">
    <property type="term" value="F:adenylate cyclase activity"/>
    <property type="evidence" value="ECO:0007669"/>
    <property type="project" value="UniProtKB-ARBA"/>
</dbReference>
<gene>
    <name evidence="3" type="ORF">H0I76_05005</name>
</gene>
<reference evidence="3" key="1">
    <citation type="submission" date="2020-12" db="EMBL/GenBank/DDBJ databases">
        <title>Bacterial taxonomy.</title>
        <authorList>
            <person name="Pan X."/>
        </authorList>
    </citation>
    <scope>NUCLEOTIDE SEQUENCE</scope>
    <source>
        <strain evidence="3">M0105</strain>
    </source>
</reference>
<dbReference type="EMBL" id="JAEHHL010000001">
    <property type="protein sequence ID" value="MBK0398537.1"/>
    <property type="molecule type" value="Genomic_DNA"/>
</dbReference>
<protein>
    <recommendedName>
        <fullName evidence="2">Guanylate cyclase domain-containing protein</fullName>
    </recommendedName>
</protein>
<dbReference type="AlphaFoldDB" id="A0A8J7SAS9"/>
<dbReference type="PANTHER" id="PTHR43081:SF19">
    <property type="entry name" value="PH-SENSITIVE ADENYLATE CYCLASE RV1264"/>
    <property type="match status" value="1"/>
</dbReference>
<dbReference type="PROSITE" id="PS50005">
    <property type="entry name" value="TPR"/>
    <property type="match status" value="2"/>
</dbReference>
<dbReference type="Pfam" id="PF00211">
    <property type="entry name" value="Guanylate_cyc"/>
    <property type="match status" value="1"/>
</dbReference>
<dbReference type="RefSeq" id="WP_200607722.1">
    <property type="nucleotide sequence ID" value="NZ_JAEHHL010000001.1"/>
</dbReference>
<evidence type="ECO:0000256" key="1">
    <source>
        <dbReference type="PROSITE-ProRule" id="PRU00339"/>
    </source>
</evidence>
<dbReference type="Proteomes" id="UP000655420">
    <property type="component" value="Unassembled WGS sequence"/>
</dbReference>
<feature type="repeat" description="TPR" evidence="1">
    <location>
        <begin position="404"/>
        <end position="437"/>
    </location>
</feature>
<dbReference type="Gene3D" id="1.25.40.10">
    <property type="entry name" value="Tetratricopeptide repeat domain"/>
    <property type="match status" value="1"/>
</dbReference>
<dbReference type="SUPFAM" id="SSF48452">
    <property type="entry name" value="TPR-like"/>
    <property type="match status" value="1"/>
</dbReference>
<evidence type="ECO:0000259" key="2">
    <source>
        <dbReference type="PROSITE" id="PS50125"/>
    </source>
</evidence>
<comment type="caution">
    <text evidence="3">The sequence shown here is derived from an EMBL/GenBank/DDBJ whole genome shotgun (WGS) entry which is preliminary data.</text>
</comment>
<dbReference type="InterPro" id="IPR001054">
    <property type="entry name" value="A/G_cyclase"/>
</dbReference>
<dbReference type="PANTHER" id="PTHR43081">
    <property type="entry name" value="ADENYLATE CYCLASE, TERMINAL-DIFFERENTIATION SPECIFIC-RELATED"/>
    <property type="match status" value="1"/>
</dbReference>
<evidence type="ECO:0000313" key="3">
    <source>
        <dbReference type="EMBL" id="MBK0398537.1"/>
    </source>
</evidence>
<keyword evidence="4" id="KW-1185">Reference proteome</keyword>
<dbReference type="PROSITE" id="PS50125">
    <property type="entry name" value="GUANYLATE_CYCLASE_2"/>
    <property type="match status" value="1"/>
</dbReference>
<dbReference type="Gene3D" id="3.40.50.10070">
    <property type="entry name" value="TolB, N-terminal domain"/>
    <property type="match status" value="1"/>
</dbReference>
<feature type="domain" description="Guanylate cyclase" evidence="2">
    <location>
        <begin position="7"/>
        <end position="116"/>
    </location>
</feature>
<proteinExistence type="predicted"/>
<dbReference type="CDD" id="cd07302">
    <property type="entry name" value="CHD"/>
    <property type="match status" value="1"/>
</dbReference>
<dbReference type="SMART" id="SM00028">
    <property type="entry name" value="TPR"/>
    <property type="match status" value="2"/>
</dbReference>
<name>A0A8J7SAS9_9RHOB</name>
<dbReference type="Gene3D" id="3.30.70.1230">
    <property type="entry name" value="Nucleotide cyclase"/>
    <property type="match status" value="1"/>
</dbReference>
<dbReference type="GO" id="GO:0006171">
    <property type="term" value="P:cAMP biosynthetic process"/>
    <property type="evidence" value="ECO:0007669"/>
    <property type="project" value="TreeGrafter"/>
</dbReference>
<dbReference type="SUPFAM" id="SSF55073">
    <property type="entry name" value="Nucleotide cyclase"/>
    <property type="match status" value="1"/>
</dbReference>
<dbReference type="InterPro" id="IPR050697">
    <property type="entry name" value="Adenylyl/Guanylyl_Cyclase_3/4"/>
</dbReference>
<dbReference type="InterPro" id="IPR011990">
    <property type="entry name" value="TPR-like_helical_dom_sf"/>
</dbReference>
<dbReference type="InterPro" id="IPR019734">
    <property type="entry name" value="TPR_rpt"/>
</dbReference>
<accession>A0A8J7SAS9</accession>